<reference evidence="1" key="1">
    <citation type="journal article" date="2021" name="Proc. Natl. Acad. Sci. U.S.A.">
        <title>Three genomes in the algal genus Volvox reveal the fate of a haploid sex-determining region after a transition to homothallism.</title>
        <authorList>
            <person name="Yamamoto K."/>
            <person name="Hamaji T."/>
            <person name="Kawai-Toyooka H."/>
            <person name="Matsuzaki R."/>
            <person name="Takahashi F."/>
            <person name="Nishimura Y."/>
            <person name="Kawachi M."/>
            <person name="Noguchi H."/>
            <person name="Minakuchi Y."/>
            <person name="Umen J.G."/>
            <person name="Toyoda A."/>
            <person name="Nozaki H."/>
        </authorList>
    </citation>
    <scope>NUCLEOTIDE SEQUENCE</scope>
    <source>
        <strain evidence="1">NIES-3780</strain>
    </source>
</reference>
<protein>
    <recommendedName>
        <fullName evidence="3">Glycosyltransferase family 92 protein</fullName>
    </recommendedName>
</protein>
<comment type="caution">
    <text evidence="1">The sequence shown here is derived from an EMBL/GenBank/DDBJ whole genome shotgun (WGS) entry which is preliminary data.</text>
</comment>
<name>A0A8J4B1Y2_9CHLO</name>
<proteinExistence type="predicted"/>
<organism evidence="1 2">
    <name type="scientific">Volvox africanus</name>
    <dbReference type="NCBI Taxonomy" id="51714"/>
    <lineage>
        <taxon>Eukaryota</taxon>
        <taxon>Viridiplantae</taxon>
        <taxon>Chlorophyta</taxon>
        <taxon>core chlorophytes</taxon>
        <taxon>Chlorophyceae</taxon>
        <taxon>CS clade</taxon>
        <taxon>Chlamydomonadales</taxon>
        <taxon>Volvocaceae</taxon>
        <taxon>Volvox</taxon>
    </lineage>
</organism>
<evidence type="ECO:0000313" key="1">
    <source>
        <dbReference type="EMBL" id="GIL51363.1"/>
    </source>
</evidence>
<gene>
    <name evidence="1" type="ORF">Vafri_7363</name>
</gene>
<evidence type="ECO:0000313" key="2">
    <source>
        <dbReference type="Proteomes" id="UP000747399"/>
    </source>
</evidence>
<dbReference type="Proteomes" id="UP000747399">
    <property type="component" value="Unassembled WGS sequence"/>
</dbReference>
<dbReference type="EMBL" id="BNCO01000010">
    <property type="protein sequence ID" value="GIL51363.1"/>
    <property type="molecule type" value="Genomic_DNA"/>
</dbReference>
<feature type="non-terminal residue" evidence="1">
    <location>
        <position position="1"/>
    </location>
</feature>
<keyword evidence="2" id="KW-1185">Reference proteome</keyword>
<dbReference type="AlphaFoldDB" id="A0A8J4B1Y2"/>
<sequence>FFRQMASPAYCLVTRYSLVHESLPGFRPSLGQSATCWSLLTIIFCCFYSLCEPARIQFPISLGVHHVRLFAKAPVSGQEKVITLNVWLKRISRDSGRHGAASAFLLPTQTDAVEGFAWADDINNLTNNKYGLYMTTVDAPTWKPLLRLQIWGSDLVVPANLHPALDAPGGNPLGPPWSHLRPFFFYFQLDASPSVHCFKIYEESFPDIKAPFCLPTSSLDLCSRLAPDSSFTPSQPALWTVMLPFRSWGMNGSQWERYSQRVANRLQHAVAYLRSIGATGMLLYTERFSSHALERYPGVQQMLQDGILIFVEWEHNERLQYNSDQALVYSHAMLGLSSCGANLWVQATDVDELLYPPYGISWPGIFECLSNSSGSDAPALLRIGRINIIASAVGADREAALWYSAHSAGGMHPLTYYDKIAKLPHPTNVGKYIACPARRIVAVWMHTALPIHGTFHEANSRCAVIFHIPNYWGPRVKGDADSYDRFRFYLPAQLRVRLG</sequence>
<evidence type="ECO:0008006" key="3">
    <source>
        <dbReference type="Google" id="ProtNLM"/>
    </source>
</evidence>
<accession>A0A8J4B1Y2</accession>